<dbReference type="EMBL" id="MFRA01000002">
    <property type="protein sequence ID" value="OGH93124.1"/>
    <property type="molecule type" value="Genomic_DNA"/>
</dbReference>
<gene>
    <name evidence="1" type="ORF">A2563_00355</name>
</gene>
<organism evidence="1 2">
    <name type="scientific">Candidatus Magasanikbacteria bacterium RIFOXYD1_FULL_40_23</name>
    <dbReference type="NCBI Taxonomy" id="1798705"/>
    <lineage>
        <taxon>Bacteria</taxon>
        <taxon>Candidatus Magasanikiibacteriota</taxon>
    </lineage>
</organism>
<dbReference type="STRING" id="1798705.A2563_00355"/>
<name>A0A1F6PB00_9BACT</name>
<reference evidence="1 2" key="1">
    <citation type="journal article" date="2016" name="Nat. Commun.">
        <title>Thousands of microbial genomes shed light on interconnected biogeochemical processes in an aquifer system.</title>
        <authorList>
            <person name="Anantharaman K."/>
            <person name="Brown C.T."/>
            <person name="Hug L.A."/>
            <person name="Sharon I."/>
            <person name="Castelle C.J."/>
            <person name="Probst A.J."/>
            <person name="Thomas B.C."/>
            <person name="Singh A."/>
            <person name="Wilkins M.J."/>
            <person name="Karaoz U."/>
            <person name="Brodie E.L."/>
            <person name="Williams K.H."/>
            <person name="Hubbard S.S."/>
            <person name="Banfield J.F."/>
        </authorList>
    </citation>
    <scope>NUCLEOTIDE SEQUENCE [LARGE SCALE GENOMIC DNA]</scope>
</reference>
<proteinExistence type="predicted"/>
<protein>
    <submittedName>
        <fullName evidence="1">Uncharacterized protein</fullName>
    </submittedName>
</protein>
<evidence type="ECO:0000313" key="2">
    <source>
        <dbReference type="Proteomes" id="UP000176634"/>
    </source>
</evidence>
<accession>A0A1F6PB00</accession>
<sequence length="196" mass="21818">MFTSNEEKQLVGSWEEAGVLREINPETLPLASKALVFSCFDERYVSQWLDVINKNAAQKQERALPALFPVICAGGPLVVAPSSPIHETCDHRGMVNLNVETATVNGCRHATLIGHYPCLGGQKFGIDLIHNVALLVVAKRWLNTMGIDAAIIFDVKEQETDPCHPRHLKANEFETWCQKFRPDILVKHPGIVRRAA</sequence>
<dbReference type="Proteomes" id="UP000176634">
    <property type="component" value="Unassembled WGS sequence"/>
</dbReference>
<evidence type="ECO:0000313" key="1">
    <source>
        <dbReference type="EMBL" id="OGH93124.1"/>
    </source>
</evidence>
<dbReference type="AlphaFoldDB" id="A0A1F6PB00"/>
<comment type="caution">
    <text evidence="1">The sequence shown here is derived from an EMBL/GenBank/DDBJ whole genome shotgun (WGS) entry which is preliminary data.</text>
</comment>